<dbReference type="Pfam" id="PF04749">
    <property type="entry name" value="PLAC8"/>
    <property type="match status" value="1"/>
</dbReference>
<keyword evidence="2" id="KW-1185">Reference proteome</keyword>
<reference evidence="1" key="1">
    <citation type="submission" date="2021-06" db="EMBL/GenBank/DDBJ databases">
        <authorList>
            <person name="Kallberg Y."/>
            <person name="Tangrot J."/>
            <person name="Rosling A."/>
        </authorList>
    </citation>
    <scope>NUCLEOTIDE SEQUENCE</scope>
    <source>
        <strain evidence="1">IA702</strain>
    </source>
</reference>
<evidence type="ECO:0000313" key="2">
    <source>
        <dbReference type="Proteomes" id="UP000789572"/>
    </source>
</evidence>
<sequence length="150" mass="16737">MSYEPKEYPTQQGIYTPQQGVYTPQPGFYAPQPGMSIPQAQPQAAPTGRGGWRADLFDCFSVPGLCFKTWCCPCITYGETKEKMGSGFGSNCFCYFCAMFIGFDCCLRIMTRGEIRARKGIDGGCLGDCFTHCWCGCCALIQERREFDDQ</sequence>
<organism evidence="1 2">
    <name type="scientific">Paraglomus occultum</name>
    <dbReference type="NCBI Taxonomy" id="144539"/>
    <lineage>
        <taxon>Eukaryota</taxon>
        <taxon>Fungi</taxon>
        <taxon>Fungi incertae sedis</taxon>
        <taxon>Mucoromycota</taxon>
        <taxon>Glomeromycotina</taxon>
        <taxon>Glomeromycetes</taxon>
        <taxon>Paraglomerales</taxon>
        <taxon>Paraglomeraceae</taxon>
        <taxon>Paraglomus</taxon>
    </lineage>
</organism>
<name>A0A9N9GCV6_9GLOM</name>
<dbReference type="NCBIfam" id="TIGR01571">
    <property type="entry name" value="A_thal_Cys_rich"/>
    <property type="match status" value="1"/>
</dbReference>
<gene>
    <name evidence="1" type="ORF">POCULU_LOCUS7475</name>
</gene>
<dbReference type="OrthoDB" id="1045822at2759"/>
<protein>
    <submittedName>
        <fullName evidence="1">2721_t:CDS:1</fullName>
    </submittedName>
</protein>
<dbReference type="InterPro" id="IPR006461">
    <property type="entry name" value="PLAC_motif_containing"/>
</dbReference>
<dbReference type="AlphaFoldDB" id="A0A9N9GCV6"/>
<evidence type="ECO:0000313" key="1">
    <source>
        <dbReference type="EMBL" id="CAG8601264.1"/>
    </source>
</evidence>
<dbReference type="PANTHER" id="PTHR15907">
    <property type="entry name" value="DUF614 FAMILY PROTEIN-RELATED"/>
    <property type="match status" value="1"/>
</dbReference>
<accession>A0A9N9GCV6</accession>
<dbReference type="Proteomes" id="UP000789572">
    <property type="component" value="Unassembled WGS sequence"/>
</dbReference>
<dbReference type="EMBL" id="CAJVPJ010001709">
    <property type="protein sequence ID" value="CAG8601264.1"/>
    <property type="molecule type" value="Genomic_DNA"/>
</dbReference>
<proteinExistence type="predicted"/>
<comment type="caution">
    <text evidence="1">The sequence shown here is derived from an EMBL/GenBank/DDBJ whole genome shotgun (WGS) entry which is preliminary data.</text>
</comment>